<feature type="region of interest" description="Disordered" evidence="3">
    <location>
        <begin position="58"/>
        <end position="87"/>
    </location>
</feature>
<feature type="region of interest" description="Disordered" evidence="3">
    <location>
        <begin position="1043"/>
        <end position="1067"/>
    </location>
</feature>
<evidence type="ECO:0000259" key="4">
    <source>
        <dbReference type="Pfam" id="PF00149"/>
    </source>
</evidence>
<dbReference type="Proteomes" id="UP000184073">
    <property type="component" value="Unassembled WGS sequence"/>
</dbReference>
<proteinExistence type="inferred from homology"/>
<dbReference type="InterPro" id="IPR013078">
    <property type="entry name" value="His_Pase_superF_clade-1"/>
</dbReference>
<gene>
    <name evidence="6" type="ORF">ASPVEDRAFT_136872</name>
</gene>
<dbReference type="InterPro" id="IPR004843">
    <property type="entry name" value="Calcineurin-like_PHP"/>
</dbReference>
<dbReference type="AlphaFoldDB" id="A0A1L9PUU9"/>
<feature type="compositionally biased region" description="Acidic residues" evidence="3">
    <location>
        <begin position="1098"/>
        <end position="1111"/>
    </location>
</feature>
<dbReference type="PANTHER" id="PTHR11575">
    <property type="entry name" value="5'-NUCLEOTIDASE-RELATED"/>
    <property type="match status" value="1"/>
</dbReference>
<dbReference type="InterPro" id="IPR008334">
    <property type="entry name" value="5'-Nucleotdase_C"/>
</dbReference>
<feature type="region of interest" description="Disordered" evidence="3">
    <location>
        <begin position="205"/>
        <end position="251"/>
    </location>
</feature>
<accession>A0A1L9PUU9</accession>
<feature type="compositionally biased region" description="Basic and acidic residues" evidence="3">
    <location>
        <begin position="58"/>
        <end position="74"/>
    </location>
</feature>
<evidence type="ECO:0000259" key="5">
    <source>
        <dbReference type="Pfam" id="PF02872"/>
    </source>
</evidence>
<dbReference type="SUPFAM" id="SSF55816">
    <property type="entry name" value="5'-nucleotidase (syn. UDP-sugar hydrolase), C-terminal domain"/>
    <property type="match status" value="1"/>
</dbReference>
<dbReference type="Pfam" id="PF02872">
    <property type="entry name" value="5_nucleotid_C"/>
    <property type="match status" value="1"/>
</dbReference>
<evidence type="ECO:0000256" key="3">
    <source>
        <dbReference type="SAM" id="MobiDB-lite"/>
    </source>
</evidence>
<dbReference type="GeneID" id="63722845"/>
<dbReference type="GO" id="GO:0016787">
    <property type="term" value="F:hydrolase activity"/>
    <property type="evidence" value="ECO:0007669"/>
    <property type="project" value="InterPro"/>
</dbReference>
<reference evidence="7" key="1">
    <citation type="journal article" date="2017" name="Genome Biol.">
        <title>Comparative genomics reveals high biological diversity and specific adaptations in the industrially and medically important fungal genus Aspergillus.</title>
        <authorList>
            <person name="de Vries R.P."/>
            <person name="Riley R."/>
            <person name="Wiebenga A."/>
            <person name="Aguilar-Osorio G."/>
            <person name="Amillis S."/>
            <person name="Uchima C.A."/>
            <person name="Anderluh G."/>
            <person name="Asadollahi M."/>
            <person name="Askin M."/>
            <person name="Barry K."/>
            <person name="Battaglia E."/>
            <person name="Bayram O."/>
            <person name="Benocci T."/>
            <person name="Braus-Stromeyer S.A."/>
            <person name="Caldana C."/>
            <person name="Canovas D."/>
            <person name="Cerqueira G.C."/>
            <person name="Chen F."/>
            <person name="Chen W."/>
            <person name="Choi C."/>
            <person name="Clum A."/>
            <person name="Dos Santos R.A."/>
            <person name="Damasio A.R."/>
            <person name="Diallinas G."/>
            <person name="Emri T."/>
            <person name="Fekete E."/>
            <person name="Flipphi M."/>
            <person name="Freyberg S."/>
            <person name="Gallo A."/>
            <person name="Gournas C."/>
            <person name="Habgood R."/>
            <person name="Hainaut M."/>
            <person name="Harispe M.L."/>
            <person name="Henrissat B."/>
            <person name="Hilden K.S."/>
            <person name="Hope R."/>
            <person name="Hossain A."/>
            <person name="Karabika E."/>
            <person name="Karaffa L."/>
            <person name="Karanyi Z."/>
            <person name="Krasevec N."/>
            <person name="Kuo A."/>
            <person name="Kusch H."/>
            <person name="LaButti K."/>
            <person name="Lagendijk E.L."/>
            <person name="Lapidus A."/>
            <person name="Levasseur A."/>
            <person name="Lindquist E."/>
            <person name="Lipzen A."/>
            <person name="Logrieco A.F."/>
            <person name="MacCabe A."/>
            <person name="Maekelae M.R."/>
            <person name="Malavazi I."/>
            <person name="Melin P."/>
            <person name="Meyer V."/>
            <person name="Mielnichuk N."/>
            <person name="Miskei M."/>
            <person name="Molnar A.P."/>
            <person name="Mule G."/>
            <person name="Ngan C.Y."/>
            <person name="Orejas M."/>
            <person name="Orosz E."/>
            <person name="Ouedraogo J.P."/>
            <person name="Overkamp K.M."/>
            <person name="Park H.-S."/>
            <person name="Perrone G."/>
            <person name="Piumi F."/>
            <person name="Punt P.J."/>
            <person name="Ram A.F."/>
            <person name="Ramon A."/>
            <person name="Rauscher S."/>
            <person name="Record E."/>
            <person name="Riano-Pachon D.M."/>
            <person name="Robert V."/>
            <person name="Roehrig J."/>
            <person name="Ruller R."/>
            <person name="Salamov A."/>
            <person name="Salih N.S."/>
            <person name="Samson R.A."/>
            <person name="Sandor E."/>
            <person name="Sanguinetti M."/>
            <person name="Schuetze T."/>
            <person name="Sepcic K."/>
            <person name="Shelest E."/>
            <person name="Sherlock G."/>
            <person name="Sophianopoulou V."/>
            <person name="Squina F.M."/>
            <person name="Sun H."/>
            <person name="Susca A."/>
            <person name="Todd R.B."/>
            <person name="Tsang A."/>
            <person name="Unkles S.E."/>
            <person name="van de Wiele N."/>
            <person name="van Rossen-Uffink D."/>
            <person name="Oliveira J.V."/>
            <person name="Vesth T.C."/>
            <person name="Visser J."/>
            <person name="Yu J.-H."/>
            <person name="Zhou M."/>
            <person name="Andersen M.R."/>
            <person name="Archer D.B."/>
            <person name="Baker S.E."/>
            <person name="Benoit I."/>
            <person name="Brakhage A.A."/>
            <person name="Braus G.H."/>
            <person name="Fischer R."/>
            <person name="Frisvad J.C."/>
            <person name="Goldman G.H."/>
            <person name="Houbraken J."/>
            <person name="Oakley B."/>
            <person name="Pocsi I."/>
            <person name="Scazzocchio C."/>
            <person name="Seiboth B."/>
            <person name="vanKuyk P.A."/>
            <person name="Wortman J."/>
            <person name="Dyer P.S."/>
            <person name="Grigoriev I.V."/>
        </authorList>
    </citation>
    <scope>NUCLEOTIDE SEQUENCE [LARGE SCALE GENOMIC DNA]</scope>
    <source>
        <strain evidence="7">CBS 583.65</strain>
    </source>
</reference>
<feature type="region of interest" description="Disordered" evidence="3">
    <location>
        <begin position="1087"/>
        <end position="1115"/>
    </location>
</feature>
<dbReference type="PRINTS" id="PR01607">
    <property type="entry name" value="APYRASEFAMLY"/>
</dbReference>
<dbReference type="VEuPathDB" id="FungiDB:ASPVEDRAFT_136872"/>
<sequence length="1188" mass="131122">MGKPPAAIFIARHGARLDAANKDWHLTSSTPYDPPLSYGGWLQSRALGSRIISEVRSLEDKLDGSTHDAEDSHRQARRPRERKQKPRIIIHTSPFLRCVQTAIAISSGINQNYTDLESLRESRLPTSPSSNSTPAIPESVPSPASGTHSKNNSRSVLRVDACLGEWLNPEYFESIIPPPKSERMVATAKTELLRRDESIIPAADKQTPPTVHHFPGGWNGSIPSQEEEEPKNETESTPIPTNPGQRNRAGSYDSLKAIHTPWGRRMLRVNTDIPAVPDAAYSPPIPSYAISPSNPIPDGYVTHARDACVLVDYQWDSMREPQNWGSGGEYGDEWSTMLTRFGNSIERMISWYQNDDASTTPAHRRTRSQLQFLGQDEVEDCAADTILIIVTHGAGCNALIGALSGQPALVNVATASLTLAVRKDYMGQTLPVHEQAEKYDSHYKTSGPEDYSLVEVASTDHLRPGTSPSTSIRSPTASRIPPPSIPSYRHRSTISSGPILLSPSLRAGVAICPLLHIYVPSMTSIETDGSSVTYSSERTGAPDLRLIHYNDVYHVEPGSAEPVGGAPRFQTIINHYRSHSNFDGQPAPLTFFSGDAFNPSLESTVTKGRHMVPFLNKAGTDVACVGNHDLDFGVAQFRHLRDQCQFPWLLANVLDPALGEGVPIANCEKTCMLTTSNGIKVGVIGLGEREWLGTINSLPPDLIYKSASKTAIELVPGLREQGAEIIVAVTHQREPNDYKLAQNIPHGMIDIILGGHDHFYGHAFLNGVHVLRSGTDFKQLSYIEAFRKVDGPGWDFNIIRRDIKRSIPEDPPSVALVAKLTSSLKAKLDKPVGYTVRPLDGRFSTVRCRESNLGNFACDLMRLYYRADCALMAGGTIRGDQIYPPGVLRLRDVLNCFPFEDPVVLLRLKGKALFDALENGVSQLPALEGRFTQVSNISFSFNPSAPTGSRINWAKVGGKPIDFEQSYTLATRGYMARGKDGFASLLVQSEGGEVEEIVDEESGTLISTLIRQYFLSLKVLGKWQHQGKSMTRHWADVQKNMQDSGFLKPPSALPSPKAEKVPSHLQRPSIQRKQHYYYGRFAEAHTQAVSEGAKEPATDDSMDSDSDEDPDILISPRPITNYVTLPARSAEDEEYRLRLARWATRRWLRKVGISSTMDQENQDDSYTPTWTPGISPRLEGRIVIEEKA</sequence>
<dbReference type="Gene3D" id="3.40.50.1240">
    <property type="entry name" value="Phosphoglycerate mutase-like"/>
    <property type="match status" value="1"/>
</dbReference>
<dbReference type="Gene3D" id="3.90.780.10">
    <property type="entry name" value="5'-Nucleotidase, C-terminal domain"/>
    <property type="match status" value="1"/>
</dbReference>
<dbReference type="RefSeq" id="XP_040670968.1">
    <property type="nucleotide sequence ID" value="XM_040807334.1"/>
</dbReference>
<dbReference type="InterPro" id="IPR036907">
    <property type="entry name" value="5'-Nucleotdase_C_sf"/>
</dbReference>
<dbReference type="SUPFAM" id="SSF53254">
    <property type="entry name" value="Phosphoglycerate mutase-like"/>
    <property type="match status" value="1"/>
</dbReference>
<feature type="compositionally biased region" description="Basic residues" evidence="3">
    <location>
        <begin position="75"/>
        <end position="87"/>
    </location>
</feature>
<protein>
    <submittedName>
        <fullName evidence="6">Uncharacterized protein</fullName>
    </submittedName>
</protein>
<feature type="compositionally biased region" description="Polar residues" evidence="3">
    <location>
        <begin position="142"/>
        <end position="152"/>
    </location>
</feature>
<feature type="domain" description="5'-Nucleotidase C-terminal" evidence="5">
    <location>
        <begin position="841"/>
        <end position="983"/>
    </location>
</feature>
<feature type="domain" description="Calcineurin-like phosphoesterase" evidence="4">
    <location>
        <begin position="545"/>
        <end position="759"/>
    </location>
</feature>
<feature type="compositionally biased region" description="Polar residues" evidence="3">
    <location>
        <begin position="124"/>
        <end position="134"/>
    </location>
</feature>
<feature type="region of interest" description="Disordered" evidence="3">
    <location>
        <begin position="119"/>
        <end position="152"/>
    </location>
</feature>
<evidence type="ECO:0000256" key="1">
    <source>
        <dbReference type="ARBA" id="ARBA00006654"/>
    </source>
</evidence>
<dbReference type="CDD" id="cd07406">
    <property type="entry name" value="MPP_CG11883_N"/>
    <property type="match status" value="1"/>
</dbReference>
<comment type="similarity">
    <text evidence="1">Belongs to the 5'-nucleotidase family.</text>
</comment>
<name>A0A1L9PUU9_ASPVE</name>
<evidence type="ECO:0000313" key="7">
    <source>
        <dbReference type="Proteomes" id="UP000184073"/>
    </source>
</evidence>
<dbReference type="OrthoDB" id="10252235at2759"/>
<feature type="region of interest" description="Disordered" evidence="3">
    <location>
        <begin position="460"/>
        <end position="488"/>
    </location>
</feature>
<dbReference type="InterPro" id="IPR041821">
    <property type="entry name" value="CG11883_N"/>
</dbReference>
<dbReference type="InterPro" id="IPR029033">
    <property type="entry name" value="His_PPase_superfam"/>
</dbReference>
<keyword evidence="2" id="KW-0732">Signal</keyword>
<feature type="compositionally biased region" description="Polar residues" evidence="3">
    <location>
        <begin position="236"/>
        <end position="245"/>
    </location>
</feature>
<dbReference type="EMBL" id="KV878132">
    <property type="protein sequence ID" value="OJJ05206.1"/>
    <property type="molecule type" value="Genomic_DNA"/>
</dbReference>
<dbReference type="PANTHER" id="PTHR11575:SF48">
    <property type="entry name" value="5'-NUCLEOTIDASE"/>
    <property type="match status" value="1"/>
</dbReference>
<dbReference type="Pfam" id="PF00149">
    <property type="entry name" value="Metallophos"/>
    <property type="match status" value="1"/>
</dbReference>
<dbReference type="GO" id="GO:0009166">
    <property type="term" value="P:nucleotide catabolic process"/>
    <property type="evidence" value="ECO:0007669"/>
    <property type="project" value="InterPro"/>
</dbReference>
<dbReference type="InterPro" id="IPR006179">
    <property type="entry name" value="5_nucleotidase/apyrase"/>
</dbReference>
<dbReference type="InterPro" id="IPR029052">
    <property type="entry name" value="Metallo-depent_PP-like"/>
</dbReference>
<evidence type="ECO:0000256" key="2">
    <source>
        <dbReference type="ARBA" id="ARBA00022729"/>
    </source>
</evidence>
<dbReference type="SMART" id="SM00855">
    <property type="entry name" value="PGAM"/>
    <property type="match status" value="1"/>
</dbReference>
<dbReference type="Gene3D" id="3.60.21.10">
    <property type="match status" value="1"/>
</dbReference>
<organism evidence="6 7">
    <name type="scientific">Aspergillus versicolor CBS 583.65</name>
    <dbReference type="NCBI Taxonomy" id="1036611"/>
    <lineage>
        <taxon>Eukaryota</taxon>
        <taxon>Fungi</taxon>
        <taxon>Dikarya</taxon>
        <taxon>Ascomycota</taxon>
        <taxon>Pezizomycotina</taxon>
        <taxon>Eurotiomycetes</taxon>
        <taxon>Eurotiomycetidae</taxon>
        <taxon>Eurotiales</taxon>
        <taxon>Aspergillaceae</taxon>
        <taxon>Aspergillus</taxon>
        <taxon>Aspergillus subgen. Nidulantes</taxon>
    </lineage>
</organism>
<dbReference type="STRING" id="1036611.A0A1L9PUU9"/>
<dbReference type="SUPFAM" id="SSF56300">
    <property type="entry name" value="Metallo-dependent phosphatases"/>
    <property type="match status" value="1"/>
</dbReference>
<keyword evidence="7" id="KW-1185">Reference proteome</keyword>
<evidence type="ECO:0000313" key="6">
    <source>
        <dbReference type="EMBL" id="OJJ05206.1"/>
    </source>
</evidence>